<sequence>MREEEYEVRQLEEKIAHWEREIEHCRALIRRYEQYIRNAKARLHYLLRDLHPGGKRGPGAGGG</sequence>
<dbReference type="KEGG" id="stq:Spith_2176"/>
<keyword evidence="1" id="KW-0175">Coiled coil</keyword>
<organism evidence="2 3">
    <name type="scientific">Winmispira thermophila (strain ATCC 700085 / DSM 6578 / Z-1203)</name>
    <name type="common">Spirochaeta thermophila</name>
    <dbReference type="NCBI Taxonomy" id="869211"/>
    <lineage>
        <taxon>Bacteria</taxon>
        <taxon>Pseudomonadati</taxon>
        <taxon>Spirochaetota</taxon>
        <taxon>Spirochaetia</taxon>
        <taxon>Winmispirales</taxon>
        <taxon>Winmispiraceae</taxon>
        <taxon>Winmispira</taxon>
    </lineage>
</organism>
<protein>
    <submittedName>
        <fullName evidence="2">Uncharacterized protein</fullName>
    </submittedName>
</protein>
<dbReference type="HOGENOM" id="CLU_2883662_0_0_12"/>
<evidence type="ECO:0000313" key="2">
    <source>
        <dbReference type="EMBL" id="AEJ62431.1"/>
    </source>
</evidence>
<dbReference type="AlphaFoldDB" id="G0GFN2"/>
<evidence type="ECO:0000256" key="1">
    <source>
        <dbReference type="SAM" id="Coils"/>
    </source>
</evidence>
<dbReference type="Proteomes" id="UP000007254">
    <property type="component" value="Chromosome"/>
</dbReference>
<name>G0GFN2_WINT7</name>
<evidence type="ECO:0000313" key="3">
    <source>
        <dbReference type="Proteomes" id="UP000007254"/>
    </source>
</evidence>
<reference evidence="2 3" key="1">
    <citation type="submission" date="2011-06" db="EMBL/GenBank/DDBJ databases">
        <title>The complete genome of Spirochaeta thermophila DSM 6578.</title>
        <authorList>
            <consortium name="US DOE Joint Genome Institute (JGI-PGF)"/>
            <person name="Lucas S."/>
            <person name="Lapidus A."/>
            <person name="Bruce D."/>
            <person name="Goodwin L."/>
            <person name="Pitluck S."/>
            <person name="Peters L."/>
            <person name="Kyrpides N."/>
            <person name="Mavromatis K."/>
            <person name="Ivanova N."/>
            <person name="Mikailova N."/>
            <person name="Pagani I."/>
            <person name="Chertkov O."/>
            <person name="Detter J.C."/>
            <person name="Tapia R."/>
            <person name="Han C."/>
            <person name="Land M."/>
            <person name="Hauser L."/>
            <person name="Markowitz V."/>
            <person name="Cheng J.-F."/>
            <person name="Hugenholtz P."/>
            <person name="Woyke T."/>
            <person name="Wu D."/>
            <person name="Spring S."/>
            <person name="Merkhoffer B."/>
            <person name="Schneider S."/>
            <person name="Klenk H.-P."/>
            <person name="Eisen J.A."/>
        </authorList>
    </citation>
    <scope>NUCLEOTIDE SEQUENCE [LARGE SCALE GENOMIC DNA]</scope>
    <source>
        <strain evidence="3">ATCC 700085 / DSM 6578 / Z-1203</strain>
    </source>
</reference>
<proteinExistence type="predicted"/>
<feature type="coiled-coil region" evidence="1">
    <location>
        <begin position="1"/>
        <end position="28"/>
    </location>
</feature>
<dbReference type="EMBL" id="CP002903">
    <property type="protein sequence ID" value="AEJ62431.1"/>
    <property type="molecule type" value="Genomic_DNA"/>
</dbReference>
<keyword evidence="3" id="KW-1185">Reference proteome</keyword>
<gene>
    <name evidence="2" type="ordered locus">Spith_2176</name>
</gene>
<accession>G0GFN2</accession>